<dbReference type="Gene3D" id="1.10.10.60">
    <property type="entry name" value="Homeodomain-like"/>
    <property type="match status" value="1"/>
</dbReference>
<dbReference type="RefSeq" id="WP_037255944.1">
    <property type="nucleotide sequence ID" value="NZ_NRRE01000022.1"/>
</dbReference>
<dbReference type="InterPro" id="IPR002078">
    <property type="entry name" value="Sigma_54_int"/>
</dbReference>
<dbReference type="Gene3D" id="3.40.50.300">
    <property type="entry name" value="P-loop containing nucleotide triphosphate hydrolases"/>
    <property type="match status" value="1"/>
</dbReference>
<dbReference type="SUPFAM" id="SSF46689">
    <property type="entry name" value="Homeodomain-like"/>
    <property type="match status" value="1"/>
</dbReference>
<feature type="region of interest" description="Disordered" evidence="8">
    <location>
        <begin position="297"/>
        <end position="317"/>
    </location>
</feature>
<dbReference type="GO" id="GO:0005524">
    <property type="term" value="F:ATP binding"/>
    <property type="evidence" value="ECO:0007669"/>
    <property type="project" value="UniProtKB-KW"/>
</dbReference>
<feature type="compositionally biased region" description="Basic residues" evidence="8">
    <location>
        <begin position="299"/>
        <end position="309"/>
    </location>
</feature>
<organism evidence="10 11">
    <name type="scientific">Rhodovibrio salinarum</name>
    <dbReference type="NCBI Taxonomy" id="1087"/>
    <lineage>
        <taxon>Bacteria</taxon>
        <taxon>Pseudomonadati</taxon>
        <taxon>Pseudomonadota</taxon>
        <taxon>Alphaproteobacteria</taxon>
        <taxon>Rhodospirillales</taxon>
        <taxon>Rhodovibrionaceae</taxon>
        <taxon>Rhodovibrio</taxon>
    </lineage>
</organism>
<dbReference type="Gene3D" id="1.10.8.60">
    <property type="match status" value="1"/>
</dbReference>
<comment type="caution">
    <text evidence="10">The sequence shown here is derived from an EMBL/GenBank/DDBJ whole genome shotgun (WGS) entry which is preliminary data.</text>
</comment>
<keyword evidence="6" id="KW-0010">Activator</keyword>
<keyword evidence="3" id="KW-0902">Two-component regulatory system</keyword>
<dbReference type="InterPro" id="IPR002197">
    <property type="entry name" value="HTH_Fis"/>
</dbReference>
<dbReference type="Pfam" id="PF02954">
    <property type="entry name" value="HTH_8"/>
    <property type="match status" value="1"/>
</dbReference>
<dbReference type="CDD" id="cd00009">
    <property type="entry name" value="AAA"/>
    <property type="match status" value="1"/>
</dbReference>
<dbReference type="Proteomes" id="UP000778970">
    <property type="component" value="Unassembled WGS sequence"/>
</dbReference>
<dbReference type="InterPro" id="IPR025662">
    <property type="entry name" value="Sigma_54_int_dom_ATP-bd_1"/>
</dbReference>
<dbReference type="Pfam" id="PF01590">
    <property type="entry name" value="GAF"/>
    <property type="match status" value="1"/>
</dbReference>
<dbReference type="PROSITE" id="PS00675">
    <property type="entry name" value="SIGMA54_INTERACT_1"/>
    <property type="match status" value="1"/>
</dbReference>
<gene>
    <name evidence="10" type="ORF">CKO21_08545</name>
</gene>
<feature type="domain" description="Sigma-54 factor interaction" evidence="9">
    <location>
        <begin position="322"/>
        <end position="551"/>
    </location>
</feature>
<reference evidence="10" key="1">
    <citation type="submission" date="2017-08" db="EMBL/GenBank/DDBJ databases">
        <authorList>
            <person name="Imhoff J.F."/>
            <person name="Rahn T."/>
            <person name="Kuenzel S."/>
            <person name="Neulinger S.C."/>
        </authorList>
    </citation>
    <scope>NUCLEOTIDE SEQUENCE</scope>
    <source>
        <strain evidence="10">DSM 9154</strain>
    </source>
</reference>
<evidence type="ECO:0000256" key="7">
    <source>
        <dbReference type="ARBA" id="ARBA00023163"/>
    </source>
</evidence>
<feature type="compositionally biased region" description="Polar residues" evidence="8">
    <location>
        <begin position="574"/>
        <end position="584"/>
    </location>
</feature>
<name>A0A934QHW9_9PROT</name>
<keyword evidence="4" id="KW-0805">Transcription regulation</keyword>
<dbReference type="SUPFAM" id="SSF52540">
    <property type="entry name" value="P-loop containing nucleoside triphosphate hydrolases"/>
    <property type="match status" value="1"/>
</dbReference>
<feature type="region of interest" description="Disordered" evidence="8">
    <location>
        <begin position="571"/>
        <end position="606"/>
    </location>
</feature>
<accession>A0A934QHW9</accession>
<evidence type="ECO:0000256" key="1">
    <source>
        <dbReference type="ARBA" id="ARBA00022741"/>
    </source>
</evidence>
<evidence type="ECO:0000259" key="9">
    <source>
        <dbReference type="PROSITE" id="PS50045"/>
    </source>
</evidence>
<keyword evidence="1" id="KW-0547">Nucleotide-binding</keyword>
<reference evidence="10" key="2">
    <citation type="journal article" date="2020" name="Microorganisms">
        <title>Osmotic Adaptation and Compatible Solute Biosynthesis of Phototrophic Bacteria as Revealed from Genome Analyses.</title>
        <authorList>
            <person name="Imhoff J.F."/>
            <person name="Rahn T."/>
            <person name="Kunzel S."/>
            <person name="Keller A."/>
            <person name="Neulinger S.C."/>
        </authorList>
    </citation>
    <scope>NUCLEOTIDE SEQUENCE</scope>
    <source>
        <strain evidence="10">DSM 9154</strain>
    </source>
</reference>
<sequence length="655" mass="72250">MTQDRRVMEAWEAFVTGRVRSTPVRSVVEQSWQRCHETVDIERRRAPTARSEALARAQSHFPVHRNVVDPLLQEAGQFLSATGSMMLLTDANGLVLYSRGDLATMELAYDINLQPGGTWQEKEIGTNAIGTALHEQSPVQIHSAEHFCLEIKKWTCAAAPIQHPLDRSMLGVLDISGPTSSFHPQALAFAVSAARRVENAFAQRLNDEHTALLRHYLGARRQLSGDVALIDRQGRLIYASDRIQRLLDPDGSVQPYQKIAEFTGTTPDGWAQQMPEPLAGAALDPIEQDGAPLGAILKLKGRGNPRPKSRNSDTDPIRFDAIIGDSAEIRRCAERAHKIATGDGPVLIEGETGVGKELFARALHFAPTFPGPFVPVNAASLPRDLIASELFGYEPGSFTGAMDKGRKGKIEHADGGTFCLDEIGEMPLDLQPTLLRVLEDGQVYRLGAARPVAVTARLISMTNRDLEQRVDQGHFRSDLFYRISVARLRIPPLRERGDDAALLAQHFIRMACQRRGESDVRIDPDALDALTRYHWPGNVRQLRNVVETMLLLRDFDRLTLDDLPEEIREANGTGAETSLHTAPQTADHAGARPLAPDEPSAGARGNLHASERETIRQAMADTNGNLTWAAKRLGVARSTLYRKLRTHGLAPRTPR</sequence>
<dbReference type="PROSITE" id="PS00688">
    <property type="entry name" value="SIGMA54_INTERACT_3"/>
    <property type="match status" value="1"/>
</dbReference>
<keyword evidence="11" id="KW-1185">Reference proteome</keyword>
<dbReference type="Pfam" id="PF25601">
    <property type="entry name" value="AAA_lid_14"/>
    <property type="match status" value="1"/>
</dbReference>
<keyword evidence="7" id="KW-0804">Transcription</keyword>
<dbReference type="InterPro" id="IPR009057">
    <property type="entry name" value="Homeodomain-like_sf"/>
</dbReference>
<proteinExistence type="predicted"/>
<keyword evidence="5" id="KW-0238">DNA-binding</keyword>
<evidence type="ECO:0000256" key="3">
    <source>
        <dbReference type="ARBA" id="ARBA00023012"/>
    </source>
</evidence>
<dbReference type="InterPro" id="IPR027417">
    <property type="entry name" value="P-loop_NTPase"/>
</dbReference>
<evidence type="ECO:0000256" key="6">
    <source>
        <dbReference type="ARBA" id="ARBA00023159"/>
    </source>
</evidence>
<dbReference type="EMBL" id="NRRE01000022">
    <property type="protein sequence ID" value="MBK1697296.1"/>
    <property type="molecule type" value="Genomic_DNA"/>
</dbReference>
<dbReference type="InterPro" id="IPR025944">
    <property type="entry name" value="Sigma_54_int_dom_CS"/>
</dbReference>
<evidence type="ECO:0000256" key="2">
    <source>
        <dbReference type="ARBA" id="ARBA00022840"/>
    </source>
</evidence>
<dbReference type="GO" id="GO:0043565">
    <property type="term" value="F:sequence-specific DNA binding"/>
    <property type="evidence" value="ECO:0007669"/>
    <property type="project" value="InterPro"/>
</dbReference>
<dbReference type="Pfam" id="PF00158">
    <property type="entry name" value="Sigma54_activat"/>
    <property type="match status" value="1"/>
</dbReference>
<dbReference type="PRINTS" id="PR01590">
    <property type="entry name" value="HTHFIS"/>
</dbReference>
<dbReference type="PANTHER" id="PTHR32071">
    <property type="entry name" value="TRANSCRIPTIONAL REGULATORY PROTEIN"/>
    <property type="match status" value="1"/>
</dbReference>
<evidence type="ECO:0000313" key="10">
    <source>
        <dbReference type="EMBL" id="MBK1697296.1"/>
    </source>
</evidence>
<dbReference type="GO" id="GO:0006355">
    <property type="term" value="P:regulation of DNA-templated transcription"/>
    <property type="evidence" value="ECO:0007669"/>
    <property type="project" value="InterPro"/>
</dbReference>
<dbReference type="Gene3D" id="3.30.450.40">
    <property type="match status" value="1"/>
</dbReference>
<keyword evidence="2" id="KW-0067">ATP-binding</keyword>
<evidence type="ECO:0000313" key="11">
    <source>
        <dbReference type="Proteomes" id="UP000778970"/>
    </source>
</evidence>
<dbReference type="InterPro" id="IPR058031">
    <property type="entry name" value="AAA_lid_NorR"/>
</dbReference>
<evidence type="ECO:0000256" key="4">
    <source>
        <dbReference type="ARBA" id="ARBA00023015"/>
    </source>
</evidence>
<dbReference type="InterPro" id="IPR003018">
    <property type="entry name" value="GAF"/>
</dbReference>
<evidence type="ECO:0000256" key="8">
    <source>
        <dbReference type="SAM" id="MobiDB-lite"/>
    </source>
</evidence>
<evidence type="ECO:0000256" key="5">
    <source>
        <dbReference type="ARBA" id="ARBA00023125"/>
    </source>
</evidence>
<dbReference type="FunFam" id="3.40.50.300:FF:000006">
    <property type="entry name" value="DNA-binding transcriptional regulator NtrC"/>
    <property type="match status" value="1"/>
</dbReference>
<dbReference type="AlphaFoldDB" id="A0A934QHW9"/>
<dbReference type="GO" id="GO:0000160">
    <property type="term" value="P:phosphorelay signal transduction system"/>
    <property type="evidence" value="ECO:0007669"/>
    <property type="project" value="UniProtKB-KW"/>
</dbReference>
<dbReference type="InterPro" id="IPR029016">
    <property type="entry name" value="GAF-like_dom_sf"/>
</dbReference>
<protein>
    <submittedName>
        <fullName evidence="10">Sigma-54-dependent Fis family transcriptional regulator</fullName>
    </submittedName>
</protein>
<dbReference type="PROSITE" id="PS50045">
    <property type="entry name" value="SIGMA54_INTERACT_4"/>
    <property type="match status" value="1"/>
</dbReference>